<feature type="transmembrane region" description="Helical" evidence="5">
    <location>
        <begin position="149"/>
        <end position="178"/>
    </location>
</feature>
<comment type="subcellular location">
    <subcellularLocation>
        <location evidence="1">Membrane</location>
        <topology evidence="1">Multi-pass membrane protein</topology>
    </subcellularLocation>
</comment>
<feature type="transmembrane region" description="Helical" evidence="5">
    <location>
        <begin position="117"/>
        <end position="137"/>
    </location>
</feature>
<dbReference type="InterPro" id="IPR007568">
    <property type="entry name" value="RTA1"/>
</dbReference>
<evidence type="ECO:0000313" key="8">
    <source>
        <dbReference type="RefSeq" id="XP_033457908.1"/>
    </source>
</evidence>
<dbReference type="RefSeq" id="XP_033457908.1">
    <property type="nucleotide sequence ID" value="XM_033605245.1"/>
</dbReference>
<evidence type="ECO:0000256" key="5">
    <source>
        <dbReference type="SAM" id="Phobius"/>
    </source>
</evidence>
<keyword evidence="6" id="KW-0732">Signal</keyword>
<keyword evidence="2 5" id="KW-0812">Transmembrane</keyword>
<reference evidence="8" key="1">
    <citation type="submission" date="2020-01" db="EMBL/GenBank/DDBJ databases">
        <authorList>
            <consortium name="DOE Joint Genome Institute"/>
            <person name="Haridas S."/>
            <person name="Albert R."/>
            <person name="Binder M."/>
            <person name="Bloem J."/>
            <person name="Labutti K."/>
            <person name="Salamov A."/>
            <person name="Andreopoulos B."/>
            <person name="Baker S.E."/>
            <person name="Barry K."/>
            <person name="Bills G."/>
            <person name="Bluhm B.H."/>
            <person name="Cannon C."/>
            <person name="Castanera R."/>
            <person name="Culley D.E."/>
            <person name="Daum C."/>
            <person name="Ezra D."/>
            <person name="Gonzalez J.B."/>
            <person name="Henrissat B."/>
            <person name="Kuo A."/>
            <person name="Liang C."/>
            <person name="Lipzen A."/>
            <person name="Lutzoni F."/>
            <person name="Magnuson J."/>
            <person name="Mondo S."/>
            <person name="Nolan M."/>
            <person name="Ohm R."/>
            <person name="Pangilinan J."/>
            <person name="Park H.-J."/>
            <person name="Ramirez L."/>
            <person name="Alfaro M."/>
            <person name="Sun H."/>
            <person name="Tritt A."/>
            <person name="Yoshinaga Y."/>
            <person name="Zwiers L.-H."/>
            <person name="Turgeon B.G."/>
            <person name="Goodwin S.B."/>
            <person name="Spatafora J.W."/>
            <person name="Crous P.W."/>
            <person name="Grigoriev I.V."/>
        </authorList>
    </citation>
    <scope>NUCLEOTIDE SEQUENCE</scope>
    <source>
        <strain evidence="8">CBS 342.82</strain>
    </source>
</reference>
<evidence type="ECO:0000256" key="1">
    <source>
        <dbReference type="ARBA" id="ARBA00004141"/>
    </source>
</evidence>
<reference evidence="8" key="3">
    <citation type="submission" date="2025-08" db="UniProtKB">
        <authorList>
            <consortium name="RefSeq"/>
        </authorList>
    </citation>
    <scope>IDENTIFICATION</scope>
    <source>
        <strain evidence="8">CBS 342.82</strain>
    </source>
</reference>
<feature type="transmembrane region" description="Helical" evidence="5">
    <location>
        <begin position="198"/>
        <end position="218"/>
    </location>
</feature>
<reference evidence="8" key="2">
    <citation type="submission" date="2020-04" db="EMBL/GenBank/DDBJ databases">
        <authorList>
            <consortium name="NCBI Genome Project"/>
        </authorList>
    </citation>
    <scope>NUCLEOTIDE SEQUENCE</scope>
    <source>
        <strain evidence="8">CBS 342.82</strain>
    </source>
</reference>
<evidence type="ECO:0000313" key="7">
    <source>
        <dbReference type="Proteomes" id="UP000504637"/>
    </source>
</evidence>
<feature type="transmembrane region" description="Helical" evidence="5">
    <location>
        <begin position="75"/>
        <end position="97"/>
    </location>
</feature>
<accession>A0A6J3M1S0</accession>
<feature type="chain" id="PRO_5026773310" description="RTA1 domain protein" evidence="6">
    <location>
        <begin position="17"/>
        <end position="286"/>
    </location>
</feature>
<keyword evidence="7" id="KW-1185">Reference proteome</keyword>
<evidence type="ECO:0000256" key="3">
    <source>
        <dbReference type="ARBA" id="ARBA00022989"/>
    </source>
</evidence>
<dbReference type="PANTHER" id="PTHR31465:SF13">
    <property type="entry name" value="RTA1 DOMAIN PROTEIN-RELATED"/>
    <property type="match status" value="1"/>
</dbReference>
<name>A0A6J3M1S0_9PEZI</name>
<protein>
    <recommendedName>
        <fullName evidence="9">RTA1 domain protein</fullName>
    </recommendedName>
</protein>
<evidence type="ECO:0000256" key="4">
    <source>
        <dbReference type="ARBA" id="ARBA00023136"/>
    </source>
</evidence>
<dbReference type="Proteomes" id="UP000504637">
    <property type="component" value="Unplaced"/>
</dbReference>
<feature type="transmembrane region" description="Helical" evidence="5">
    <location>
        <begin position="32"/>
        <end position="54"/>
    </location>
</feature>
<evidence type="ECO:0008006" key="9">
    <source>
        <dbReference type="Google" id="ProtNLM"/>
    </source>
</evidence>
<dbReference type="GeneID" id="54363045"/>
<dbReference type="PANTHER" id="PTHR31465">
    <property type="entry name" value="PROTEIN RTA1-RELATED"/>
    <property type="match status" value="1"/>
</dbReference>
<keyword evidence="3 5" id="KW-1133">Transmembrane helix</keyword>
<feature type="signal peptide" evidence="6">
    <location>
        <begin position="1"/>
        <end position="16"/>
    </location>
</feature>
<gene>
    <name evidence="8" type="ORF">K489DRAFT_381912</name>
</gene>
<keyword evidence="4 5" id="KW-0472">Membrane</keyword>
<sequence length="286" mass="32177">MFRATLLLAVTAAVFAAGFGLRAQGSYDYGNLGIYIASTMLVYMAPPINELANFHILGRLFYYVPYCAPIHPGRTLTTFGALQAVVEALNGIGIAWFSNRTLSSDFLKVGGALLKAALIIQLFVVLAFAGLLSVFYYRCRQANVLSRKVFAPVCILYTSTFFIFVRCVFRTVEIFVVYSDVNTSAVEVSTAPLLRYEWYFLVFEASPMFVATVIWNIFHPGRYLPHLHRVYLARDGATELKGPGWTDNRSQWKTFVDPFDWFGQSKSEVPYWETDGIQPASELSKK</sequence>
<evidence type="ECO:0000256" key="2">
    <source>
        <dbReference type="ARBA" id="ARBA00022692"/>
    </source>
</evidence>
<organism evidence="8">
    <name type="scientific">Dissoconium aciculare CBS 342.82</name>
    <dbReference type="NCBI Taxonomy" id="1314786"/>
    <lineage>
        <taxon>Eukaryota</taxon>
        <taxon>Fungi</taxon>
        <taxon>Dikarya</taxon>
        <taxon>Ascomycota</taxon>
        <taxon>Pezizomycotina</taxon>
        <taxon>Dothideomycetes</taxon>
        <taxon>Dothideomycetidae</taxon>
        <taxon>Mycosphaerellales</taxon>
        <taxon>Dissoconiaceae</taxon>
        <taxon>Dissoconium</taxon>
    </lineage>
</organism>
<dbReference type="OrthoDB" id="3358017at2759"/>
<dbReference type="Pfam" id="PF04479">
    <property type="entry name" value="RTA1"/>
    <property type="match status" value="1"/>
</dbReference>
<proteinExistence type="predicted"/>
<dbReference type="GO" id="GO:0016020">
    <property type="term" value="C:membrane"/>
    <property type="evidence" value="ECO:0007669"/>
    <property type="project" value="UniProtKB-SubCell"/>
</dbReference>
<evidence type="ECO:0000256" key="6">
    <source>
        <dbReference type="SAM" id="SignalP"/>
    </source>
</evidence>
<dbReference type="AlphaFoldDB" id="A0A6J3M1S0"/>